<proteinExistence type="predicted"/>
<accession>A0A8J6H756</accession>
<keyword evidence="1" id="KW-0433">Leucine-rich repeat</keyword>
<dbReference type="InterPro" id="IPR001611">
    <property type="entry name" value="Leu-rich_rpt"/>
</dbReference>
<dbReference type="Gene3D" id="3.80.10.10">
    <property type="entry name" value="Ribonuclease Inhibitor"/>
    <property type="match status" value="2"/>
</dbReference>
<dbReference type="SUPFAM" id="SSF52058">
    <property type="entry name" value="L domain-like"/>
    <property type="match status" value="2"/>
</dbReference>
<dbReference type="Proteomes" id="UP000719412">
    <property type="component" value="Unassembled WGS sequence"/>
</dbReference>
<evidence type="ECO:0000256" key="2">
    <source>
        <dbReference type="ARBA" id="ARBA00022737"/>
    </source>
</evidence>
<gene>
    <name evidence="3" type="ORF">GEV33_013499</name>
</gene>
<name>A0A8J6H756_TENMO</name>
<reference evidence="3" key="1">
    <citation type="journal article" date="2020" name="J Insects Food Feed">
        <title>The yellow mealworm (Tenebrio molitor) genome: a resource for the emerging insects as food and feed industry.</title>
        <authorList>
            <person name="Eriksson T."/>
            <person name="Andere A."/>
            <person name="Kelstrup H."/>
            <person name="Emery V."/>
            <person name="Picard C."/>
        </authorList>
    </citation>
    <scope>NUCLEOTIDE SEQUENCE</scope>
    <source>
        <strain evidence="3">Stoneville</strain>
        <tissue evidence="3">Whole head</tissue>
    </source>
</reference>
<evidence type="ECO:0000256" key="1">
    <source>
        <dbReference type="ARBA" id="ARBA00022614"/>
    </source>
</evidence>
<organism evidence="3 4">
    <name type="scientific">Tenebrio molitor</name>
    <name type="common">Yellow mealworm beetle</name>
    <dbReference type="NCBI Taxonomy" id="7067"/>
    <lineage>
        <taxon>Eukaryota</taxon>
        <taxon>Metazoa</taxon>
        <taxon>Ecdysozoa</taxon>
        <taxon>Arthropoda</taxon>
        <taxon>Hexapoda</taxon>
        <taxon>Insecta</taxon>
        <taxon>Pterygota</taxon>
        <taxon>Neoptera</taxon>
        <taxon>Endopterygota</taxon>
        <taxon>Coleoptera</taxon>
        <taxon>Polyphaga</taxon>
        <taxon>Cucujiformia</taxon>
        <taxon>Tenebrionidae</taxon>
        <taxon>Tenebrio</taxon>
    </lineage>
</organism>
<protein>
    <submittedName>
        <fullName evidence="3">Uncharacterized protein</fullName>
    </submittedName>
</protein>
<dbReference type="PANTHER" id="PTHR45617">
    <property type="entry name" value="LEUCINE RICH REPEAT FAMILY PROTEIN"/>
    <property type="match status" value="1"/>
</dbReference>
<dbReference type="EMBL" id="JABDTM020028228">
    <property type="protein sequence ID" value="KAH0809293.1"/>
    <property type="molecule type" value="Genomic_DNA"/>
</dbReference>
<reference evidence="3" key="2">
    <citation type="submission" date="2021-08" db="EMBL/GenBank/DDBJ databases">
        <authorList>
            <person name="Eriksson T."/>
        </authorList>
    </citation>
    <scope>NUCLEOTIDE SEQUENCE</scope>
    <source>
        <strain evidence="3">Stoneville</strain>
        <tissue evidence="3">Whole head</tissue>
    </source>
</reference>
<evidence type="ECO:0000313" key="4">
    <source>
        <dbReference type="Proteomes" id="UP000719412"/>
    </source>
</evidence>
<dbReference type="PANTHER" id="PTHR45617:SF165">
    <property type="entry name" value="COMMON DPR-INTERACTING PROTEIN-RELATED"/>
    <property type="match status" value="1"/>
</dbReference>
<dbReference type="Pfam" id="PF13855">
    <property type="entry name" value="LRR_8"/>
    <property type="match status" value="2"/>
</dbReference>
<dbReference type="InterPro" id="IPR032675">
    <property type="entry name" value="LRR_dom_sf"/>
</dbReference>
<evidence type="ECO:0000313" key="3">
    <source>
        <dbReference type="EMBL" id="KAH0809293.1"/>
    </source>
</evidence>
<dbReference type="AlphaFoldDB" id="A0A8J6H756"/>
<sequence length="493" mass="55980">MDQNVLEGFSNVDQLHIIGYNIDHFHKLSWKTSTSPTELSLLSCNIHEIDSGALEDLENLRNTPKLHTLNLRRNAIEDLTWEEFEDLTNLEDLDIGENRISVFDVEKIATNLPNLKKLSIDGNPQPCKQKEDFVNELKTTPLLCVLFVVYSCPNVVSVPPFKLDHPQTQIRGITGPLTYDFLSELDHVSSLKIYDSRITKIESGAICAPPNLRTIELSFAGNGDAPVLTKDAFKQCRHQLEQLFLKFDFDSPSGVEEDALEDLIELRTLSLECQHLGHLKKDFLRVNGEALTQLVLVGCHIYKIDSDVFEGLDNLKGVEISFNQNLTSLPEDLFVNTPKLKRLILKYNKLRSLSWDEFQGLVVLEYLDLTGNRIANFDAQKCSKFMPNLRMLEIRRNLLPCKLKEAFARRLRDNLNHDVTVLYSIGSCKEMTLLVTLLERQIWREAERGPSPALCDTICRPRPPVNAATATVPQEPWIRAAYFAICSWAGMAC</sequence>
<comment type="caution">
    <text evidence="3">The sequence shown here is derived from an EMBL/GenBank/DDBJ whole genome shotgun (WGS) entry which is preliminary data.</text>
</comment>
<keyword evidence="4" id="KW-1185">Reference proteome</keyword>
<keyword evidence="2" id="KW-0677">Repeat</keyword>